<dbReference type="Pfam" id="PF09527">
    <property type="entry name" value="ATPase_gene1"/>
    <property type="match status" value="1"/>
</dbReference>
<protein>
    <submittedName>
        <fullName evidence="2">AtpZ/AtpI family protein</fullName>
    </submittedName>
</protein>
<keyword evidence="1" id="KW-0812">Transmembrane</keyword>
<name>A0A4V0YZH7_KTERU</name>
<dbReference type="AlphaFoldDB" id="A0A4V0YZH7"/>
<evidence type="ECO:0000313" key="3">
    <source>
        <dbReference type="Proteomes" id="UP000290365"/>
    </source>
</evidence>
<dbReference type="RefSeq" id="WP_129890827.1">
    <property type="nucleotide sequence ID" value="NZ_CP035758.1"/>
</dbReference>
<reference evidence="2 3" key="1">
    <citation type="submission" date="2019-01" db="EMBL/GenBank/DDBJ databases">
        <title>Ktedonosporobacter rubrisoli SCAWS-G2.</title>
        <authorList>
            <person name="Huang Y."/>
            <person name="Yan B."/>
        </authorList>
    </citation>
    <scope>NUCLEOTIDE SEQUENCE [LARGE SCALE GENOMIC DNA]</scope>
    <source>
        <strain evidence="2 3">SCAWS-G2</strain>
    </source>
</reference>
<dbReference type="KEGG" id="kbs:EPA93_28800"/>
<dbReference type="EMBL" id="CP035758">
    <property type="protein sequence ID" value="QBD79761.1"/>
    <property type="molecule type" value="Genomic_DNA"/>
</dbReference>
<keyword evidence="1" id="KW-1133">Transmembrane helix</keyword>
<dbReference type="Proteomes" id="UP000290365">
    <property type="component" value="Chromosome"/>
</dbReference>
<evidence type="ECO:0000313" key="2">
    <source>
        <dbReference type="EMBL" id="QBD79761.1"/>
    </source>
</evidence>
<dbReference type="InterPro" id="IPR032820">
    <property type="entry name" value="ATPase_put"/>
</dbReference>
<organism evidence="2 3">
    <name type="scientific">Ktedonosporobacter rubrisoli</name>
    <dbReference type="NCBI Taxonomy" id="2509675"/>
    <lineage>
        <taxon>Bacteria</taxon>
        <taxon>Bacillati</taxon>
        <taxon>Chloroflexota</taxon>
        <taxon>Ktedonobacteria</taxon>
        <taxon>Ktedonobacterales</taxon>
        <taxon>Ktedonosporobacteraceae</taxon>
        <taxon>Ktedonosporobacter</taxon>
    </lineage>
</organism>
<proteinExistence type="predicted"/>
<accession>A0A4V0YZH7</accession>
<keyword evidence="3" id="KW-1185">Reference proteome</keyword>
<keyword evidence="1" id="KW-0472">Membrane</keyword>
<evidence type="ECO:0000256" key="1">
    <source>
        <dbReference type="SAM" id="Phobius"/>
    </source>
</evidence>
<feature type="transmembrane region" description="Helical" evidence="1">
    <location>
        <begin position="46"/>
        <end position="67"/>
    </location>
</feature>
<feature type="transmembrane region" description="Helical" evidence="1">
    <location>
        <begin position="12"/>
        <end position="34"/>
    </location>
</feature>
<gene>
    <name evidence="2" type="ORF">EPA93_28800</name>
</gene>
<sequence length="73" mass="7696">MNEKPPPSLPIALGALGGMGFTIVVPIVVGAIAGNYLDGLIHTKPLFILLGLLLGLITGIYGAYRLYKSVFQK</sequence>